<sequence>MIDGKTSDQSEESSGRTLKSCRHPESVEEWKDKALPQDSNNGLTCIKDTPENNQTVSDVPSSSSSSSGGTTEEPTMQMNMENLSERFDVCIQRVSALEKQRDELIQELLLLQEPRLRAVNQLRGKLTGAQRLLSVAQLEYVAVHEEVQKVKRKLFSTARDCIQSQVMLAAQEYELSQSAVNQEELQARIQILYQELSQLQEAHQKHLNTLRDQARRPHRPRAMSDVGLCRQASIKLQRRLSGSVRALEAWYEPRVMALLKRRQGGEETLRKYREQVIELRARLGPLKEETQRLEVRRVYLEQRIKVMEVEREESITQYKETVETLTETLKELEMEYEIQKQSKNILEHLKDGLSTELTFLRGCDDVYETAAEEHQ</sequence>
<dbReference type="Proteomes" id="UP000694680">
    <property type="component" value="Chromosome 22"/>
</dbReference>
<reference evidence="6" key="3">
    <citation type="submission" date="2025-09" db="UniProtKB">
        <authorList>
            <consortium name="Ensembl"/>
        </authorList>
    </citation>
    <scope>IDENTIFICATION</scope>
</reference>
<feature type="region of interest" description="Disordered" evidence="4">
    <location>
        <begin position="1"/>
        <end position="74"/>
    </location>
</feature>
<keyword evidence="7" id="KW-1185">Reference proteome</keyword>
<evidence type="ECO:0000313" key="6">
    <source>
        <dbReference type="Ensembl" id="ENSGWIP00000035404.1"/>
    </source>
</evidence>
<keyword evidence="2 3" id="KW-0175">Coiled coil</keyword>
<reference evidence="6" key="1">
    <citation type="submission" date="2020-06" db="EMBL/GenBank/DDBJ databases">
        <authorList>
            <consortium name="Wellcome Sanger Institute Data Sharing"/>
        </authorList>
    </citation>
    <scope>NUCLEOTIDE SEQUENCE [LARGE SCALE GENOMIC DNA]</scope>
</reference>
<feature type="compositionally biased region" description="Basic and acidic residues" evidence="4">
    <location>
        <begin position="22"/>
        <end position="35"/>
    </location>
</feature>
<dbReference type="Ensembl" id="ENSGWIT00000038597.1">
    <property type="protein sequence ID" value="ENSGWIP00000035404.1"/>
    <property type="gene ID" value="ENSGWIG00000018286.1"/>
</dbReference>
<keyword evidence="1" id="KW-0403">Intermediate filament</keyword>
<feature type="compositionally biased region" description="Polar residues" evidence="4">
    <location>
        <begin position="51"/>
        <end position="60"/>
    </location>
</feature>
<dbReference type="SMART" id="SM01391">
    <property type="entry name" value="Filament"/>
    <property type="match status" value="1"/>
</dbReference>
<gene>
    <name evidence="6" type="primary">sync</name>
</gene>
<protein>
    <recommendedName>
        <fullName evidence="5">IF rod domain-containing protein</fullName>
    </recommendedName>
</protein>
<evidence type="ECO:0000256" key="4">
    <source>
        <dbReference type="SAM" id="MobiDB-lite"/>
    </source>
</evidence>
<dbReference type="GO" id="GO:0005882">
    <property type="term" value="C:intermediate filament"/>
    <property type="evidence" value="ECO:0007669"/>
    <property type="project" value="UniProtKB-KW"/>
</dbReference>
<evidence type="ECO:0000256" key="2">
    <source>
        <dbReference type="ARBA" id="ARBA00023054"/>
    </source>
</evidence>
<dbReference type="InterPro" id="IPR039008">
    <property type="entry name" value="IF_rod_dom"/>
</dbReference>
<organism evidence="6 7">
    <name type="scientific">Gouania willdenowi</name>
    <name type="common">Blunt-snouted clingfish</name>
    <name type="synonym">Lepadogaster willdenowi</name>
    <dbReference type="NCBI Taxonomy" id="441366"/>
    <lineage>
        <taxon>Eukaryota</taxon>
        <taxon>Metazoa</taxon>
        <taxon>Chordata</taxon>
        <taxon>Craniata</taxon>
        <taxon>Vertebrata</taxon>
        <taxon>Euteleostomi</taxon>
        <taxon>Actinopterygii</taxon>
        <taxon>Neopterygii</taxon>
        <taxon>Teleostei</taxon>
        <taxon>Neoteleostei</taxon>
        <taxon>Acanthomorphata</taxon>
        <taxon>Ovalentaria</taxon>
        <taxon>Blenniimorphae</taxon>
        <taxon>Blenniiformes</taxon>
        <taxon>Gobiesocoidei</taxon>
        <taxon>Gobiesocidae</taxon>
        <taxon>Gobiesocinae</taxon>
        <taxon>Gouania</taxon>
    </lineage>
</organism>
<reference evidence="6" key="2">
    <citation type="submission" date="2025-08" db="UniProtKB">
        <authorList>
            <consortium name="Ensembl"/>
        </authorList>
    </citation>
    <scope>IDENTIFICATION</scope>
</reference>
<feature type="coiled-coil region" evidence="3">
    <location>
        <begin position="315"/>
        <end position="349"/>
    </location>
</feature>
<evidence type="ECO:0000256" key="1">
    <source>
        <dbReference type="ARBA" id="ARBA00022754"/>
    </source>
</evidence>
<name>A0A8C5GUI6_GOUWI</name>
<proteinExistence type="predicted"/>
<evidence type="ECO:0000256" key="3">
    <source>
        <dbReference type="SAM" id="Coils"/>
    </source>
</evidence>
<feature type="coiled-coil region" evidence="3">
    <location>
        <begin position="182"/>
        <end position="216"/>
    </location>
</feature>
<accession>A0A8C5GUI6</accession>
<dbReference type="PANTHER" id="PTHR47147:SF1">
    <property type="entry name" value="SYNCOILIN"/>
    <property type="match status" value="1"/>
</dbReference>
<dbReference type="AlphaFoldDB" id="A0A8C5GUI6"/>
<evidence type="ECO:0000259" key="5">
    <source>
        <dbReference type="SMART" id="SM01391"/>
    </source>
</evidence>
<evidence type="ECO:0000313" key="7">
    <source>
        <dbReference type="Proteomes" id="UP000694680"/>
    </source>
</evidence>
<dbReference type="InterPro" id="IPR027702">
    <property type="entry name" value="Syncoilin"/>
</dbReference>
<dbReference type="PANTHER" id="PTHR47147">
    <property type="entry name" value="SYNCOILIN"/>
    <property type="match status" value="1"/>
</dbReference>
<feature type="domain" description="IF rod" evidence="5">
    <location>
        <begin position="75"/>
        <end position="361"/>
    </location>
</feature>
<dbReference type="SUPFAM" id="SSF57997">
    <property type="entry name" value="Tropomyosin"/>
    <property type="match status" value="1"/>
</dbReference>